<accession>A0A4P7LSM3</accession>
<geneLocation type="plasmid" evidence="1">
    <name>unnamed1</name>
</geneLocation>
<dbReference type="RefSeq" id="WP_135706742.1">
    <property type="nucleotide sequence ID" value="NZ_CP038636.1"/>
</dbReference>
<dbReference type="KEGG" id="cox:E0W60_31240"/>
<dbReference type="OrthoDB" id="6960201at2"/>
<dbReference type="AlphaFoldDB" id="A0A4P7LSM3"/>
<dbReference type="Pfam" id="PF10711">
    <property type="entry name" value="DUF2513"/>
    <property type="match status" value="1"/>
</dbReference>
<dbReference type="InterPro" id="IPR019650">
    <property type="entry name" value="DUF2513"/>
</dbReference>
<name>A0A4P7LSM3_9BURK</name>
<organism evidence="1 2">
    <name type="scientific">Cupriavidus oxalaticus</name>
    <dbReference type="NCBI Taxonomy" id="96344"/>
    <lineage>
        <taxon>Bacteria</taxon>
        <taxon>Pseudomonadati</taxon>
        <taxon>Pseudomonadota</taxon>
        <taxon>Betaproteobacteria</taxon>
        <taxon>Burkholderiales</taxon>
        <taxon>Burkholderiaceae</taxon>
        <taxon>Cupriavidus</taxon>
    </lineage>
</organism>
<proteinExistence type="predicted"/>
<protein>
    <submittedName>
        <fullName evidence="1">DUF2513 domain-containing protein</fullName>
    </submittedName>
</protein>
<reference evidence="1 2" key="1">
    <citation type="submission" date="2019-03" db="EMBL/GenBank/DDBJ databases">
        <title>Efficiently degradation of phenoxyalkanoic acid herbicides by Cupriavidus oxalaticus strain X32.</title>
        <authorList>
            <person name="Sheng X."/>
        </authorList>
    </citation>
    <scope>NUCLEOTIDE SEQUENCE [LARGE SCALE GENOMIC DNA]</scope>
    <source>
        <strain evidence="1 2">X32</strain>
        <plasmid evidence="1 2">unnamed1</plasmid>
    </source>
</reference>
<dbReference type="EMBL" id="CP038636">
    <property type="protein sequence ID" value="QBY55501.1"/>
    <property type="molecule type" value="Genomic_DNA"/>
</dbReference>
<dbReference type="Proteomes" id="UP000295294">
    <property type="component" value="Plasmid unnamed1"/>
</dbReference>
<keyword evidence="1" id="KW-0614">Plasmid</keyword>
<evidence type="ECO:0000313" key="1">
    <source>
        <dbReference type="EMBL" id="QBY55501.1"/>
    </source>
</evidence>
<evidence type="ECO:0000313" key="2">
    <source>
        <dbReference type="Proteomes" id="UP000295294"/>
    </source>
</evidence>
<sequence>MKRDMDLVRDLVLRLEGLPMKRGDIFIIKPDDNELKFDQYTVDQVDYHMRLIYEAGLVEDAGAGSMDGYGFERLSWAGHDFADSVRDNAIWAKTKLGAMAAGGFTVQLLVDLAKGFVKKQIEERTGVKL</sequence>
<gene>
    <name evidence="1" type="ORF">E0W60_31240</name>
</gene>